<accession>M7SJN0</accession>
<dbReference type="OrthoDB" id="277931at2759"/>
<feature type="transmembrane region" description="Helical" evidence="7">
    <location>
        <begin position="351"/>
        <end position="375"/>
    </location>
</feature>
<reference evidence="9" key="1">
    <citation type="journal article" date="2013" name="Genome Announc.">
        <title>Draft genome sequence of the grapevine dieback fungus Eutypa lata UCR-EL1.</title>
        <authorList>
            <person name="Blanco-Ulate B."/>
            <person name="Rolshausen P.E."/>
            <person name="Cantu D."/>
        </authorList>
    </citation>
    <scope>NUCLEOTIDE SEQUENCE [LARGE SCALE GENOMIC DNA]</scope>
    <source>
        <strain evidence="9">UCR-EL1</strain>
    </source>
</reference>
<dbReference type="HOGENOM" id="CLU_007407_3_0_1"/>
<name>M7SJN0_EUTLA</name>
<protein>
    <submittedName>
        <fullName evidence="8">Putative transmembrane and coiled-coil domain-containing protein</fullName>
    </submittedName>
</protein>
<evidence type="ECO:0000256" key="1">
    <source>
        <dbReference type="ARBA" id="ARBA00004141"/>
    </source>
</evidence>
<dbReference type="OMA" id="NKFSRFW"/>
<feature type="transmembrane region" description="Helical" evidence="7">
    <location>
        <begin position="313"/>
        <end position="339"/>
    </location>
</feature>
<keyword evidence="9" id="KW-1185">Reference proteome</keyword>
<dbReference type="InterPro" id="IPR007941">
    <property type="entry name" value="DUF726"/>
</dbReference>
<organism evidence="8 9">
    <name type="scientific">Eutypa lata (strain UCR-EL1)</name>
    <name type="common">Grapevine dieback disease fungus</name>
    <name type="synonym">Eutypa armeniacae</name>
    <dbReference type="NCBI Taxonomy" id="1287681"/>
    <lineage>
        <taxon>Eukaryota</taxon>
        <taxon>Fungi</taxon>
        <taxon>Dikarya</taxon>
        <taxon>Ascomycota</taxon>
        <taxon>Pezizomycotina</taxon>
        <taxon>Sordariomycetes</taxon>
        <taxon>Xylariomycetidae</taxon>
        <taxon>Xylariales</taxon>
        <taxon>Diatrypaceae</taxon>
        <taxon>Eutypa</taxon>
    </lineage>
</organism>
<gene>
    <name evidence="8" type="ORF">UCREL1_6446</name>
</gene>
<feature type="region of interest" description="Disordered" evidence="6">
    <location>
        <begin position="173"/>
        <end position="207"/>
    </location>
</feature>
<dbReference type="PANTHER" id="PTHR17920">
    <property type="entry name" value="TRANSMEMBRANE AND COILED-COIL DOMAIN-CONTAINING PROTEIN 4 TMCO4"/>
    <property type="match status" value="1"/>
</dbReference>
<dbReference type="PANTHER" id="PTHR17920:SF22">
    <property type="entry name" value="DUF726 DOMAIN PROTEIN (AFU_ORTHOLOGUE AFUA_2G12860)"/>
    <property type="match status" value="1"/>
</dbReference>
<dbReference type="Gene3D" id="3.40.50.1820">
    <property type="entry name" value="alpha/beta hydrolase"/>
    <property type="match status" value="1"/>
</dbReference>
<feature type="compositionally biased region" description="Low complexity" evidence="6">
    <location>
        <begin position="48"/>
        <end position="62"/>
    </location>
</feature>
<dbReference type="AlphaFoldDB" id="M7SJN0"/>
<feature type="region of interest" description="Disordered" evidence="6">
    <location>
        <begin position="280"/>
        <end position="301"/>
    </location>
</feature>
<proteinExistence type="inferred from homology"/>
<dbReference type="KEGG" id="ela:UCREL1_6446"/>
<evidence type="ECO:0000313" key="9">
    <source>
        <dbReference type="Proteomes" id="UP000012174"/>
    </source>
</evidence>
<evidence type="ECO:0000313" key="8">
    <source>
        <dbReference type="EMBL" id="EMR66549.1"/>
    </source>
</evidence>
<feature type="region of interest" description="Disordered" evidence="6">
    <location>
        <begin position="725"/>
        <end position="745"/>
    </location>
</feature>
<keyword evidence="3 7" id="KW-0812">Transmembrane</keyword>
<evidence type="ECO:0000256" key="4">
    <source>
        <dbReference type="ARBA" id="ARBA00022989"/>
    </source>
</evidence>
<evidence type="ECO:0000256" key="5">
    <source>
        <dbReference type="ARBA" id="ARBA00023136"/>
    </source>
</evidence>
<feature type="compositionally biased region" description="Polar residues" evidence="6">
    <location>
        <begin position="191"/>
        <end position="207"/>
    </location>
</feature>
<dbReference type="Pfam" id="PF05277">
    <property type="entry name" value="DUF726"/>
    <property type="match status" value="1"/>
</dbReference>
<comment type="subcellular location">
    <subcellularLocation>
        <location evidence="1">Membrane</location>
        <topology evidence="1">Multi-pass membrane protein</topology>
    </subcellularLocation>
</comment>
<dbReference type="GO" id="GO:0016020">
    <property type="term" value="C:membrane"/>
    <property type="evidence" value="ECO:0007669"/>
    <property type="project" value="UniProtKB-SubCell"/>
</dbReference>
<dbReference type="EMBL" id="KB706624">
    <property type="protein sequence ID" value="EMR66549.1"/>
    <property type="molecule type" value="Genomic_DNA"/>
</dbReference>
<feature type="compositionally biased region" description="Polar residues" evidence="6">
    <location>
        <begin position="759"/>
        <end position="769"/>
    </location>
</feature>
<evidence type="ECO:0000256" key="2">
    <source>
        <dbReference type="ARBA" id="ARBA00009824"/>
    </source>
</evidence>
<evidence type="ECO:0000256" key="3">
    <source>
        <dbReference type="ARBA" id="ARBA00022692"/>
    </source>
</evidence>
<dbReference type="SUPFAM" id="SSF53474">
    <property type="entry name" value="alpha/beta-Hydrolases"/>
    <property type="match status" value="1"/>
</dbReference>
<dbReference type="eggNOG" id="KOG2385">
    <property type="taxonomic scope" value="Eukaryota"/>
</dbReference>
<feature type="compositionally biased region" description="Polar residues" evidence="6">
    <location>
        <begin position="82"/>
        <end position="92"/>
    </location>
</feature>
<comment type="similarity">
    <text evidence="2">Belongs to the TMCO4 family.</text>
</comment>
<keyword evidence="5 7" id="KW-0472">Membrane</keyword>
<feature type="region of interest" description="Disordered" evidence="6">
    <location>
        <begin position="759"/>
        <end position="790"/>
    </location>
</feature>
<keyword evidence="4 7" id="KW-1133">Transmembrane helix</keyword>
<evidence type="ECO:0000256" key="7">
    <source>
        <dbReference type="SAM" id="Phobius"/>
    </source>
</evidence>
<feature type="compositionally biased region" description="Low complexity" evidence="6">
    <location>
        <begin position="173"/>
        <end position="190"/>
    </location>
</feature>
<dbReference type="Proteomes" id="UP000012174">
    <property type="component" value="Unassembled WGS sequence"/>
</dbReference>
<sequence length="844" mass="90923">MAPLTTEPDHLRVVLNVARRKAFYNLVSDITAYMRSQLEIRQEHGQENPSTNTTSSSSTSPSAHDPPPYSPTDAPLFAPEHSGTNSEESLQGGQPPPARSKNVPPSAALIRLRKAALMHFDSWCSETLSKLREVVSKSDDQAVLDARRKRTEVLAARSRDIPADGEDLLLLDLSEPPASDSKKTTTTTTTRVQTAQGGSPGSLSSFQNLYHPIPTRLTTIPLDDRKETLSATLLVLLSTGSYSAYSRTLECYLASALEIPPRFLDNEEMQVATTMVQSAQKADEEKKKNGGGGMSSADAVAAKRRQEGQASRFWKVGLASVAGAAIIGVTGGLAAPVIAGAVGGLMGSVGLGGLASFLGIFWMNGALVGTLFGAFGAKMTGEMIDNYAKEVEDFKFLPLADEWGGEGSPASESATRRLRVTIGVNGWLTTEADVTKPWRALGGESEVFALRYEMRSLLALGAGLQDLVASYAWSSIRAEILRRTVLATLWSALWPIHLVSMASNLDNPFSLARNRSEKAGRVLADALINRVQGERPVTLVGYSLGARVIYACLRALAEKRAFGLVDTVVLIGAPVPSNPAHWQVMRSVVAGRLFNVYSTNDLILAFLYRATSAQLGIAGLEAINYGSTNGKGGEDEGVVNLDLSEEVQGHTRYPDLIARILTRCGFPDVKGGEDEIEREVLDGDDDHNANAIRLRDRDFAESGNLIDYNEGPSDEQQLKPSKHTLRDLENEKFDPRVKNVQEQKSDAGVREARVLLGASSNDAKVTTRSMPELNNPAGDGSPRSLGPPERATTTVPIAVAAPAYSEVDRGNDDADDDDDEFGGGIRMMDNDDDMEIIEPLAIED</sequence>
<evidence type="ECO:0000256" key="6">
    <source>
        <dbReference type="SAM" id="MobiDB-lite"/>
    </source>
</evidence>
<feature type="region of interest" description="Disordered" evidence="6">
    <location>
        <begin position="802"/>
        <end position="832"/>
    </location>
</feature>
<feature type="region of interest" description="Disordered" evidence="6">
    <location>
        <begin position="43"/>
        <end position="104"/>
    </location>
</feature>
<dbReference type="InterPro" id="IPR029058">
    <property type="entry name" value="AB_hydrolase_fold"/>
</dbReference>